<keyword evidence="1" id="KW-0812">Transmembrane</keyword>
<evidence type="ECO:0000313" key="3">
    <source>
        <dbReference type="Proteomes" id="UP001469553"/>
    </source>
</evidence>
<evidence type="ECO:0000256" key="1">
    <source>
        <dbReference type="SAM" id="Phobius"/>
    </source>
</evidence>
<sequence>DFDPTTHDTVIYFEPCLIIIVSLQSRMAYKRHMLSVNLLSIMAVIVLLLLMCACKGNIFTNLPASGYN</sequence>
<dbReference type="EMBL" id="JAHRIP010073193">
    <property type="protein sequence ID" value="MEQ2309443.1"/>
    <property type="molecule type" value="Genomic_DNA"/>
</dbReference>
<feature type="non-terminal residue" evidence="2">
    <location>
        <position position="1"/>
    </location>
</feature>
<accession>A0ABV0ZT60</accession>
<gene>
    <name evidence="2" type="ORF">AMECASPLE_038734</name>
</gene>
<evidence type="ECO:0000313" key="2">
    <source>
        <dbReference type="EMBL" id="MEQ2309443.1"/>
    </source>
</evidence>
<comment type="caution">
    <text evidence="2">The sequence shown here is derived from an EMBL/GenBank/DDBJ whole genome shotgun (WGS) entry which is preliminary data.</text>
</comment>
<keyword evidence="3" id="KW-1185">Reference proteome</keyword>
<proteinExistence type="predicted"/>
<keyword evidence="1" id="KW-1133">Transmembrane helix</keyword>
<name>A0ABV0ZT60_9TELE</name>
<keyword evidence="1" id="KW-0472">Membrane</keyword>
<feature type="transmembrane region" description="Helical" evidence="1">
    <location>
        <begin position="36"/>
        <end position="58"/>
    </location>
</feature>
<feature type="transmembrane region" description="Helical" evidence="1">
    <location>
        <begin position="12"/>
        <end position="29"/>
    </location>
</feature>
<organism evidence="2 3">
    <name type="scientific">Ameca splendens</name>
    <dbReference type="NCBI Taxonomy" id="208324"/>
    <lineage>
        <taxon>Eukaryota</taxon>
        <taxon>Metazoa</taxon>
        <taxon>Chordata</taxon>
        <taxon>Craniata</taxon>
        <taxon>Vertebrata</taxon>
        <taxon>Euteleostomi</taxon>
        <taxon>Actinopterygii</taxon>
        <taxon>Neopterygii</taxon>
        <taxon>Teleostei</taxon>
        <taxon>Neoteleostei</taxon>
        <taxon>Acanthomorphata</taxon>
        <taxon>Ovalentaria</taxon>
        <taxon>Atherinomorphae</taxon>
        <taxon>Cyprinodontiformes</taxon>
        <taxon>Goodeidae</taxon>
        <taxon>Ameca</taxon>
    </lineage>
</organism>
<reference evidence="2 3" key="1">
    <citation type="submission" date="2021-06" db="EMBL/GenBank/DDBJ databases">
        <authorList>
            <person name="Palmer J.M."/>
        </authorList>
    </citation>
    <scope>NUCLEOTIDE SEQUENCE [LARGE SCALE GENOMIC DNA]</scope>
    <source>
        <strain evidence="2 3">AS_MEX2019</strain>
        <tissue evidence="2">Muscle</tissue>
    </source>
</reference>
<protein>
    <submittedName>
        <fullName evidence="2">Uncharacterized protein</fullName>
    </submittedName>
</protein>
<dbReference type="Proteomes" id="UP001469553">
    <property type="component" value="Unassembled WGS sequence"/>
</dbReference>